<reference evidence="1 2" key="1">
    <citation type="journal article" date="2016" name="Sci. Rep.">
        <title>The Dendrobium catenatum Lindl. genome sequence provides insights into polysaccharide synthase, floral development and adaptive evolution.</title>
        <authorList>
            <person name="Zhang G.Q."/>
            <person name="Xu Q."/>
            <person name="Bian C."/>
            <person name="Tsai W.C."/>
            <person name="Yeh C.M."/>
            <person name="Liu K.W."/>
            <person name="Yoshida K."/>
            <person name="Zhang L.S."/>
            <person name="Chang S.B."/>
            <person name="Chen F."/>
            <person name="Shi Y."/>
            <person name="Su Y.Y."/>
            <person name="Zhang Y.Q."/>
            <person name="Chen L.J."/>
            <person name="Yin Y."/>
            <person name="Lin M."/>
            <person name="Huang H."/>
            <person name="Deng H."/>
            <person name="Wang Z.W."/>
            <person name="Zhu S.L."/>
            <person name="Zhao X."/>
            <person name="Deng C."/>
            <person name="Niu S.C."/>
            <person name="Huang J."/>
            <person name="Wang M."/>
            <person name="Liu G.H."/>
            <person name="Yang H.J."/>
            <person name="Xiao X.J."/>
            <person name="Hsiao Y.Y."/>
            <person name="Wu W.L."/>
            <person name="Chen Y.Y."/>
            <person name="Mitsuda N."/>
            <person name="Ohme-Takagi M."/>
            <person name="Luo Y.B."/>
            <person name="Van de Peer Y."/>
            <person name="Liu Z.J."/>
        </authorList>
    </citation>
    <scope>NUCLEOTIDE SEQUENCE [LARGE SCALE GENOMIC DNA]</scope>
    <source>
        <tissue evidence="1">The whole plant</tissue>
    </source>
</reference>
<evidence type="ECO:0000313" key="1">
    <source>
        <dbReference type="EMBL" id="PKU67036.1"/>
    </source>
</evidence>
<gene>
    <name evidence="1" type="ORF">MA16_Dca023166</name>
</gene>
<dbReference type="Proteomes" id="UP000233837">
    <property type="component" value="Unassembled WGS sequence"/>
</dbReference>
<dbReference type="EMBL" id="KZ503223">
    <property type="protein sequence ID" value="PKU67036.1"/>
    <property type="molecule type" value="Genomic_DNA"/>
</dbReference>
<sequence length="182" mass="20583">MGVEPKRARGLVLLVKRHVRAERRSCSMEGASFIKKREWERKEGGSGLCLMWDKRGFVRLCWDTEIFLGNTLLRFGKNALFLRPHLPVKSSENIKAWIFLKREPKSLYYRRMEGQEGKPGRTAASGLDGLDFCCFPAVDSHLAVLGSPILIRLLANSSISYQIGIRASFLGPSAAEILKFQR</sequence>
<name>A0A2I0VUE3_9ASPA</name>
<evidence type="ECO:0000313" key="2">
    <source>
        <dbReference type="Proteomes" id="UP000233837"/>
    </source>
</evidence>
<keyword evidence="2" id="KW-1185">Reference proteome</keyword>
<dbReference type="AlphaFoldDB" id="A0A2I0VUE3"/>
<protein>
    <submittedName>
        <fullName evidence="1">Uncharacterized protein</fullName>
    </submittedName>
</protein>
<proteinExistence type="predicted"/>
<organism evidence="1 2">
    <name type="scientific">Dendrobium catenatum</name>
    <dbReference type="NCBI Taxonomy" id="906689"/>
    <lineage>
        <taxon>Eukaryota</taxon>
        <taxon>Viridiplantae</taxon>
        <taxon>Streptophyta</taxon>
        <taxon>Embryophyta</taxon>
        <taxon>Tracheophyta</taxon>
        <taxon>Spermatophyta</taxon>
        <taxon>Magnoliopsida</taxon>
        <taxon>Liliopsida</taxon>
        <taxon>Asparagales</taxon>
        <taxon>Orchidaceae</taxon>
        <taxon>Epidendroideae</taxon>
        <taxon>Malaxideae</taxon>
        <taxon>Dendrobiinae</taxon>
        <taxon>Dendrobium</taxon>
    </lineage>
</organism>
<reference evidence="1 2" key="2">
    <citation type="journal article" date="2017" name="Nature">
        <title>The Apostasia genome and the evolution of orchids.</title>
        <authorList>
            <person name="Zhang G.Q."/>
            <person name="Liu K.W."/>
            <person name="Li Z."/>
            <person name="Lohaus R."/>
            <person name="Hsiao Y.Y."/>
            <person name="Niu S.C."/>
            <person name="Wang J.Y."/>
            <person name="Lin Y.C."/>
            <person name="Xu Q."/>
            <person name="Chen L.J."/>
            <person name="Yoshida K."/>
            <person name="Fujiwara S."/>
            <person name="Wang Z.W."/>
            <person name="Zhang Y.Q."/>
            <person name="Mitsuda N."/>
            <person name="Wang M."/>
            <person name="Liu G.H."/>
            <person name="Pecoraro L."/>
            <person name="Huang H.X."/>
            <person name="Xiao X.J."/>
            <person name="Lin M."/>
            <person name="Wu X.Y."/>
            <person name="Wu W.L."/>
            <person name="Chen Y.Y."/>
            <person name="Chang S.B."/>
            <person name="Sakamoto S."/>
            <person name="Ohme-Takagi M."/>
            <person name="Yagi M."/>
            <person name="Zeng S.J."/>
            <person name="Shen C.Y."/>
            <person name="Yeh C.M."/>
            <person name="Luo Y.B."/>
            <person name="Tsai W.C."/>
            <person name="Van de Peer Y."/>
            <person name="Liu Z.J."/>
        </authorList>
    </citation>
    <scope>NUCLEOTIDE SEQUENCE [LARGE SCALE GENOMIC DNA]</scope>
    <source>
        <tissue evidence="1">The whole plant</tissue>
    </source>
</reference>
<accession>A0A2I0VUE3</accession>